<dbReference type="EMBL" id="LC066380">
    <property type="protein sequence ID" value="BAT29255.1"/>
    <property type="molecule type" value="Genomic_DNA"/>
</dbReference>
<name>A0A0P0Z674_9HYPH</name>
<organism evidence="1">
    <name type="scientific">Aurantimonas manganoxydans</name>
    <dbReference type="NCBI Taxonomy" id="651183"/>
    <lineage>
        <taxon>Bacteria</taxon>
        <taxon>Pseudomonadati</taxon>
        <taxon>Pseudomonadota</taxon>
        <taxon>Alphaproteobacteria</taxon>
        <taxon>Hyphomicrobiales</taxon>
        <taxon>Aurantimonadaceae</taxon>
        <taxon>Aurantimonas</taxon>
    </lineage>
</organism>
<dbReference type="GO" id="GO:0016740">
    <property type="term" value="F:transferase activity"/>
    <property type="evidence" value="ECO:0007669"/>
    <property type="project" value="UniProtKB-KW"/>
</dbReference>
<evidence type="ECO:0000313" key="1">
    <source>
        <dbReference type="EMBL" id="BAT29255.1"/>
    </source>
</evidence>
<sequence>MSDQNDNENGIQGVMVEKLEGVSQLPDGNVALIIRNGDAPIGLVFTPQDAQDAAKLLASVHPEDGAPNGDAA</sequence>
<protein>
    <submittedName>
        <fullName evidence="1">Class II glutamine amidotransferase</fullName>
    </submittedName>
</protein>
<keyword evidence="1" id="KW-0808">Transferase</keyword>
<accession>A0A0P0Z674</accession>
<keyword evidence="1" id="KW-0315">Glutamine amidotransferase</keyword>
<reference evidence="1" key="1">
    <citation type="journal article" date="2015" name="Proc. Natl. Acad. Sci. U.S.A.">
        <title>Bacterial clade with the ribosomal RNA operon on a small plasmid rather than the chromosome.</title>
        <authorList>
            <person name="Anda M."/>
            <person name="Ohtsubo Y."/>
            <person name="Okubo T."/>
            <person name="Sugawara M."/>
            <person name="Nagata Y."/>
            <person name="Tsuda M."/>
            <person name="Minamisawa K."/>
            <person name="Mitsui H."/>
        </authorList>
    </citation>
    <scope>NUCLEOTIDE SEQUENCE</scope>
    <source>
        <strain evidence="1">DSM 21871</strain>
    </source>
</reference>
<proteinExistence type="predicted"/>
<dbReference type="AlphaFoldDB" id="A0A0P0Z674"/>